<organism evidence="2 3">
    <name type="scientific">Sporormia fimetaria CBS 119925</name>
    <dbReference type="NCBI Taxonomy" id="1340428"/>
    <lineage>
        <taxon>Eukaryota</taxon>
        <taxon>Fungi</taxon>
        <taxon>Dikarya</taxon>
        <taxon>Ascomycota</taxon>
        <taxon>Pezizomycotina</taxon>
        <taxon>Dothideomycetes</taxon>
        <taxon>Pleosporomycetidae</taxon>
        <taxon>Pleosporales</taxon>
        <taxon>Sporormiaceae</taxon>
        <taxon>Sporormia</taxon>
    </lineage>
</organism>
<protein>
    <submittedName>
        <fullName evidence="2">Uncharacterized protein</fullName>
    </submittedName>
</protein>
<dbReference type="EMBL" id="MU006574">
    <property type="protein sequence ID" value="KAF2747087.1"/>
    <property type="molecule type" value="Genomic_DNA"/>
</dbReference>
<keyword evidence="3" id="KW-1185">Reference proteome</keyword>
<gene>
    <name evidence="2" type="ORF">M011DRAFT_458743</name>
</gene>
<accession>A0A6A6VD97</accession>
<evidence type="ECO:0000313" key="2">
    <source>
        <dbReference type="EMBL" id="KAF2747087.1"/>
    </source>
</evidence>
<proteinExistence type="predicted"/>
<dbReference type="InterPro" id="IPR045702">
    <property type="entry name" value="DUF6060"/>
</dbReference>
<reference evidence="2" key="1">
    <citation type="journal article" date="2020" name="Stud. Mycol.">
        <title>101 Dothideomycetes genomes: a test case for predicting lifestyles and emergence of pathogens.</title>
        <authorList>
            <person name="Haridas S."/>
            <person name="Albert R."/>
            <person name="Binder M."/>
            <person name="Bloem J."/>
            <person name="Labutti K."/>
            <person name="Salamov A."/>
            <person name="Andreopoulos B."/>
            <person name="Baker S."/>
            <person name="Barry K."/>
            <person name="Bills G."/>
            <person name="Bluhm B."/>
            <person name="Cannon C."/>
            <person name="Castanera R."/>
            <person name="Culley D."/>
            <person name="Daum C."/>
            <person name="Ezra D."/>
            <person name="Gonzalez J."/>
            <person name="Henrissat B."/>
            <person name="Kuo A."/>
            <person name="Liang C."/>
            <person name="Lipzen A."/>
            <person name="Lutzoni F."/>
            <person name="Magnuson J."/>
            <person name="Mondo S."/>
            <person name="Nolan M."/>
            <person name="Ohm R."/>
            <person name="Pangilinan J."/>
            <person name="Park H.-J."/>
            <person name="Ramirez L."/>
            <person name="Alfaro M."/>
            <person name="Sun H."/>
            <person name="Tritt A."/>
            <person name="Yoshinaga Y."/>
            <person name="Zwiers L.-H."/>
            <person name="Turgeon B."/>
            <person name="Goodwin S."/>
            <person name="Spatafora J."/>
            <person name="Crous P."/>
            <person name="Grigoriev I."/>
        </authorList>
    </citation>
    <scope>NUCLEOTIDE SEQUENCE</scope>
    <source>
        <strain evidence="2">CBS 119925</strain>
    </source>
</reference>
<feature type="chain" id="PRO_5025407926" evidence="1">
    <location>
        <begin position="17"/>
        <end position="349"/>
    </location>
</feature>
<dbReference type="Pfam" id="PF19535">
    <property type="entry name" value="DUF6060"/>
    <property type="match status" value="1"/>
</dbReference>
<evidence type="ECO:0000313" key="3">
    <source>
        <dbReference type="Proteomes" id="UP000799440"/>
    </source>
</evidence>
<dbReference type="OrthoDB" id="3634414at2759"/>
<keyword evidence="1" id="KW-0732">Signal</keyword>
<evidence type="ECO:0000256" key="1">
    <source>
        <dbReference type="SAM" id="SignalP"/>
    </source>
</evidence>
<name>A0A6A6VD97_9PLEO</name>
<feature type="signal peptide" evidence="1">
    <location>
        <begin position="1"/>
        <end position="16"/>
    </location>
</feature>
<sequence length="349" mass="36767">MYRLGTTLAILGLTAAIPTLNPRQDPKEAEDIDTCRKEDCTDCPLYVSPSDGWPQCLYYTGSQITDAGFPVEPNGMIKIWMNAPKPADGCQTLFRSPVTTSDSSCGGNAVVVQGEACVPITIDNTFIVTTCCGAEECEAAGAPLPGNGKHKRMSKAESAVAGGGKVMLLHDKNGNVIEPHVPGVVQKREVPTAPNPQSRSVGSAAIKKLSKRDCDGFEVTAGPYASGGQSYIISNTVACTPDNSCFATLTNEVTQTTTISTEVSVGDPFGILSASIGFEVSESISQSFSGQYEFGPGERGYLTFIPILKCVEGKFTGDCDDSGKQVTLCGPQPDGENMQGEQRAVIIRG</sequence>
<dbReference type="AlphaFoldDB" id="A0A6A6VD97"/>
<dbReference type="Proteomes" id="UP000799440">
    <property type="component" value="Unassembled WGS sequence"/>
</dbReference>